<gene>
    <name evidence="1" type="ORF">ILUMI_04536</name>
</gene>
<accession>A0A8K0GL28</accession>
<dbReference type="Proteomes" id="UP000801492">
    <property type="component" value="Unassembled WGS sequence"/>
</dbReference>
<organism evidence="1 2">
    <name type="scientific">Ignelater luminosus</name>
    <name type="common">Cucubano</name>
    <name type="synonym">Pyrophorus luminosus</name>
    <dbReference type="NCBI Taxonomy" id="2038154"/>
    <lineage>
        <taxon>Eukaryota</taxon>
        <taxon>Metazoa</taxon>
        <taxon>Ecdysozoa</taxon>
        <taxon>Arthropoda</taxon>
        <taxon>Hexapoda</taxon>
        <taxon>Insecta</taxon>
        <taxon>Pterygota</taxon>
        <taxon>Neoptera</taxon>
        <taxon>Endopterygota</taxon>
        <taxon>Coleoptera</taxon>
        <taxon>Polyphaga</taxon>
        <taxon>Elateriformia</taxon>
        <taxon>Elateroidea</taxon>
        <taxon>Elateridae</taxon>
        <taxon>Agrypninae</taxon>
        <taxon>Pyrophorini</taxon>
        <taxon>Ignelater</taxon>
    </lineage>
</organism>
<keyword evidence="2" id="KW-1185">Reference proteome</keyword>
<comment type="caution">
    <text evidence="1">The sequence shown here is derived from an EMBL/GenBank/DDBJ whole genome shotgun (WGS) entry which is preliminary data.</text>
</comment>
<name>A0A8K0GL28_IGNLU</name>
<evidence type="ECO:0000313" key="1">
    <source>
        <dbReference type="EMBL" id="KAF2901648.1"/>
    </source>
</evidence>
<dbReference type="OrthoDB" id="10060229at2759"/>
<reference evidence="1" key="1">
    <citation type="submission" date="2019-08" db="EMBL/GenBank/DDBJ databases">
        <title>The genome of the North American firefly Photinus pyralis.</title>
        <authorList>
            <consortium name="Photinus pyralis genome working group"/>
            <person name="Fallon T.R."/>
            <person name="Sander Lower S.E."/>
            <person name="Weng J.-K."/>
        </authorList>
    </citation>
    <scope>NUCLEOTIDE SEQUENCE</scope>
    <source>
        <strain evidence="1">TRF0915ILg1</strain>
        <tissue evidence="1">Whole body</tissue>
    </source>
</reference>
<dbReference type="AlphaFoldDB" id="A0A8K0GL28"/>
<sequence>MDHIISTRLLQETHSIRQVFVYRRSVYQEIKERLKTHGISDLTNAELSNFFSPWYADHMGKIKVASGNKTVESWASSKLRVHYYIFTYPSLLKIHGNPQLLSVLNDLLQNEALLQIDMRTLAPAFKDPAKQRWFEEVLDNFLKLWEVNL</sequence>
<proteinExistence type="predicted"/>
<evidence type="ECO:0008006" key="3">
    <source>
        <dbReference type="Google" id="ProtNLM"/>
    </source>
</evidence>
<evidence type="ECO:0000313" key="2">
    <source>
        <dbReference type="Proteomes" id="UP000801492"/>
    </source>
</evidence>
<dbReference type="EMBL" id="VTPC01001522">
    <property type="protein sequence ID" value="KAF2901648.1"/>
    <property type="molecule type" value="Genomic_DNA"/>
</dbReference>
<protein>
    <recommendedName>
        <fullName evidence="3">Torso-like protein</fullName>
    </recommendedName>
</protein>